<feature type="transmembrane region" description="Helical" evidence="6">
    <location>
        <begin position="73"/>
        <end position="94"/>
    </location>
</feature>
<evidence type="ECO:0000256" key="4">
    <source>
        <dbReference type="ARBA" id="ARBA00022989"/>
    </source>
</evidence>
<feature type="transmembrane region" description="Helical" evidence="6">
    <location>
        <begin position="101"/>
        <end position="124"/>
    </location>
</feature>
<dbReference type="CDD" id="cd17319">
    <property type="entry name" value="MFS_ExuT_GudP_like"/>
    <property type="match status" value="1"/>
</dbReference>
<comment type="caution">
    <text evidence="8">The sequence shown here is derived from an EMBL/GenBank/DDBJ whole genome shotgun (WGS) entry which is preliminary data.</text>
</comment>
<dbReference type="PROSITE" id="PS50850">
    <property type="entry name" value="MFS"/>
    <property type="match status" value="1"/>
</dbReference>
<dbReference type="GO" id="GO:0022857">
    <property type="term" value="F:transmembrane transporter activity"/>
    <property type="evidence" value="ECO:0007669"/>
    <property type="project" value="InterPro"/>
</dbReference>
<feature type="transmembrane region" description="Helical" evidence="6">
    <location>
        <begin position="163"/>
        <end position="185"/>
    </location>
</feature>
<evidence type="ECO:0000256" key="5">
    <source>
        <dbReference type="ARBA" id="ARBA00023136"/>
    </source>
</evidence>
<feature type="transmembrane region" description="Helical" evidence="6">
    <location>
        <begin position="31"/>
        <end position="47"/>
    </location>
</feature>
<gene>
    <name evidence="8" type="ORF">GRAN_1726</name>
</gene>
<keyword evidence="9" id="KW-1185">Reference proteome</keyword>
<keyword evidence="4 6" id="KW-1133">Transmembrane helix</keyword>
<keyword evidence="2" id="KW-0813">Transport</keyword>
<dbReference type="AlphaFoldDB" id="A0A4Q0T9I5"/>
<keyword evidence="3 6" id="KW-0812">Transmembrane</keyword>
<accession>A0A4Q0T9I5</accession>
<evidence type="ECO:0000313" key="9">
    <source>
        <dbReference type="Proteomes" id="UP000289437"/>
    </source>
</evidence>
<feature type="transmembrane region" description="Helical" evidence="6">
    <location>
        <begin position="410"/>
        <end position="429"/>
    </location>
</feature>
<dbReference type="Proteomes" id="UP000289437">
    <property type="component" value="Unassembled WGS sequence"/>
</dbReference>
<evidence type="ECO:0000259" key="7">
    <source>
        <dbReference type="PROSITE" id="PS50850"/>
    </source>
</evidence>
<dbReference type="EMBL" id="RDSM01000001">
    <property type="protein sequence ID" value="RXH58416.1"/>
    <property type="molecule type" value="Genomic_DNA"/>
</dbReference>
<dbReference type="RefSeq" id="WP_128912416.1">
    <property type="nucleotide sequence ID" value="NZ_RDSM01000001.1"/>
</dbReference>
<reference evidence="8 9" key="1">
    <citation type="submission" date="2018-11" db="EMBL/GenBank/DDBJ databases">
        <authorList>
            <person name="Mardanov A.V."/>
            <person name="Ravin N.V."/>
            <person name="Dedysh S.N."/>
        </authorList>
    </citation>
    <scope>NUCLEOTIDE SEQUENCE [LARGE SCALE GENOMIC DNA]</scope>
    <source>
        <strain evidence="8 9">AF10</strain>
    </source>
</reference>
<dbReference type="InterPro" id="IPR036259">
    <property type="entry name" value="MFS_trans_sf"/>
</dbReference>
<name>A0A4Q0T9I5_9BACT</name>
<evidence type="ECO:0000256" key="6">
    <source>
        <dbReference type="SAM" id="Phobius"/>
    </source>
</evidence>
<dbReference type="PANTHER" id="PTHR43791:SF100">
    <property type="entry name" value="SUGAR TRANSPORTER"/>
    <property type="match status" value="1"/>
</dbReference>
<proteinExistence type="predicted"/>
<reference evidence="9" key="2">
    <citation type="submission" date="2019-02" db="EMBL/GenBank/DDBJ databases">
        <title>Granulicella sibirica sp. nov., a psychrotolerant acidobacterium isolated from an organic soil layer in forested tundra, West Siberia.</title>
        <authorList>
            <person name="Oshkin I.Y."/>
            <person name="Kulichevskaya I.S."/>
            <person name="Rijpstra W.I.C."/>
            <person name="Sinninghe Damste J.S."/>
            <person name="Rakitin A.L."/>
            <person name="Ravin N.V."/>
            <person name="Dedysh S.N."/>
        </authorList>
    </citation>
    <scope>NUCLEOTIDE SEQUENCE [LARGE SCALE GENOMIC DNA]</scope>
    <source>
        <strain evidence="9">AF10</strain>
    </source>
</reference>
<evidence type="ECO:0000256" key="2">
    <source>
        <dbReference type="ARBA" id="ARBA00022448"/>
    </source>
</evidence>
<dbReference type="InterPro" id="IPR011701">
    <property type="entry name" value="MFS"/>
</dbReference>
<keyword evidence="5 6" id="KW-0472">Membrane</keyword>
<dbReference type="Gene3D" id="1.20.1250.20">
    <property type="entry name" value="MFS general substrate transporter like domains"/>
    <property type="match status" value="2"/>
</dbReference>
<evidence type="ECO:0000256" key="1">
    <source>
        <dbReference type="ARBA" id="ARBA00004141"/>
    </source>
</evidence>
<feature type="transmembrane region" description="Helical" evidence="6">
    <location>
        <begin position="191"/>
        <end position="209"/>
    </location>
</feature>
<dbReference type="InterPro" id="IPR020846">
    <property type="entry name" value="MFS_dom"/>
</dbReference>
<evidence type="ECO:0000256" key="3">
    <source>
        <dbReference type="ARBA" id="ARBA00022692"/>
    </source>
</evidence>
<dbReference type="SUPFAM" id="SSF103473">
    <property type="entry name" value="MFS general substrate transporter"/>
    <property type="match status" value="1"/>
</dbReference>
<protein>
    <submittedName>
        <fullName evidence="8">2-ketogluconate transporter</fullName>
    </submittedName>
</protein>
<dbReference type="Pfam" id="PF07690">
    <property type="entry name" value="MFS_1"/>
    <property type="match status" value="1"/>
</dbReference>
<dbReference type="OrthoDB" id="9773404at2"/>
<sequence>MNQSQTASHDLSQDLSHGLNAPGQASLKRRWLYLLPAVFVTYSLAYLDRANYGFGAAAGLAATLHITGSQSSLLGAIFFFGYFCFQVPGAILARRRSATRLVFASLIVWGILAALTGVVRQFWVLALDRFLLGIAESFIFPAMLLLLTRWFTRSERSRANTILILGNPITVLWMSAITGYLIQAVGWQRTFIYEGIPSVIWAIVWLFLVKDTPAQSSWMTPEATAALESRITQEQLSVSPIKNVRAALLRGDVILLSIIYFLWSVGVYGFVIWLPAIVQQGSALSMGRTGLLSAVPYLAAIFAMLFASWRSDKTLRRAALVTPFLFASGLAMLVSFTFSTNFPIAFAGLVVAGACMYAPYGPFFALIPERVPRNVTAEVIALINSCGALGAFFGSYLVGWLRSVTGDSRAGFLLMALSLVASAGLMLLLKPPAATLTTRENAS</sequence>
<feature type="transmembrane region" description="Helical" evidence="6">
    <location>
        <begin position="290"/>
        <end position="307"/>
    </location>
</feature>
<feature type="transmembrane region" description="Helical" evidence="6">
    <location>
        <begin position="130"/>
        <end position="151"/>
    </location>
</feature>
<dbReference type="PANTHER" id="PTHR43791">
    <property type="entry name" value="PERMEASE-RELATED"/>
    <property type="match status" value="1"/>
</dbReference>
<evidence type="ECO:0000313" key="8">
    <source>
        <dbReference type="EMBL" id="RXH58416.1"/>
    </source>
</evidence>
<dbReference type="GO" id="GO:0005886">
    <property type="term" value="C:plasma membrane"/>
    <property type="evidence" value="ECO:0007669"/>
    <property type="project" value="TreeGrafter"/>
</dbReference>
<feature type="transmembrane region" description="Helical" evidence="6">
    <location>
        <begin position="344"/>
        <end position="367"/>
    </location>
</feature>
<comment type="subcellular location">
    <subcellularLocation>
        <location evidence="1">Membrane</location>
        <topology evidence="1">Multi-pass membrane protein</topology>
    </subcellularLocation>
</comment>
<feature type="transmembrane region" description="Helical" evidence="6">
    <location>
        <begin position="253"/>
        <end position="278"/>
    </location>
</feature>
<feature type="transmembrane region" description="Helical" evidence="6">
    <location>
        <begin position="319"/>
        <end position="338"/>
    </location>
</feature>
<organism evidence="8 9">
    <name type="scientific">Granulicella sibirica</name>
    <dbReference type="NCBI Taxonomy" id="2479048"/>
    <lineage>
        <taxon>Bacteria</taxon>
        <taxon>Pseudomonadati</taxon>
        <taxon>Acidobacteriota</taxon>
        <taxon>Terriglobia</taxon>
        <taxon>Terriglobales</taxon>
        <taxon>Acidobacteriaceae</taxon>
        <taxon>Granulicella</taxon>
    </lineage>
</organism>
<feature type="domain" description="Major facilitator superfamily (MFS) profile" evidence="7">
    <location>
        <begin position="34"/>
        <end position="434"/>
    </location>
</feature>
<feature type="transmembrane region" description="Helical" evidence="6">
    <location>
        <begin position="379"/>
        <end position="398"/>
    </location>
</feature>